<dbReference type="Proteomes" id="UP000005238">
    <property type="component" value="Unassembled WGS sequence"/>
</dbReference>
<dbReference type="eggNOG" id="KOG0017">
    <property type="taxonomic scope" value="Eukaryota"/>
</dbReference>
<accession>H3G6Q0</accession>
<dbReference type="InParanoid" id="H3G6Q0"/>
<feature type="domain" description="Reverse transcriptase Ty1/copia-type" evidence="1">
    <location>
        <begin position="1"/>
        <end position="58"/>
    </location>
</feature>
<evidence type="ECO:0000313" key="2">
    <source>
        <dbReference type="EnsemblProtists" id="Phyra47219"/>
    </source>
</evidence>
<sequence length="60" mass="7028">FMQVYGIDYLEVYSPVVRLETLRVLLTLAAVWDYEIHQMDVTTAFLNGKIDLEVYMEQAL</sequence>
<dbReference type="STRING" id="164328.H3G6Q0"/>
<proteinExistence type="predicted"/>
<dbReference type="Pfam" id="PF07727">
    <property type="entry name" value="RVT_2"/>
    <property type="match status" value="1"/>
</dbReference>
<name>H3G6Q0_PHYRM</name>
<protein>
    <recommendedName>
        <fullName evidence="1">Reverse transcriptase Ty1/copia-type domain-containing protein</fullName>
    </recommendedName>
</protein>
<keyword evidence="3" id="KW-1185">Reference proteome</keyword>
<dbReference type="EMBL" id="DS566112">
    <property type="status" value="NOT_ANNOTATED_CDS"/>
    <property type="molecule type" value="Genomic_DNA"/>
</dbReference>
<reference evidence="2" key="2">
    <citation type="submission" date="2015-06" db="UniProtKB">
        <authorList>
            <consortium name="EnsemblProtists"/>
        </authorList>
    </citation>
    <scope>IDENTIFICATION</scope>
    <source>
        <strain evidence="2">Pr102</strain>
    </source>
</reference>
<dbReference type="EnsemblProtists" id="Phyra40182">
    <property type="protein sequence ID" value="Phyra40182"/>
    <property type="gene ID" value="Phyra40182"/>
</dbReference>
<dbReference type="HOGENOM" id="CLU_200846_0_0_1"/>
<evidence type="ECO:0000313" key="3">
    <source>
        <dbReference type="Proteomes" id="UP000005238"/>
    </source>
</evidence>
<dbReference type="EMBL" id="DS566308">
    <property type="status" value="NOT_ANNOTATED_CDS"/>
    <property type="molecule type" value="Genomic_DNA"/>
</dbReference>
<organism evidence="2 3">
    <name type="scientific">Phytophthora ramorum</name>
    <name type="common">Sudden oak death agent</name>
    <dbReference type="NCBI Taxonomy" id="164328"/>
    <lineage>
        <taxon>Eukaryota</taxon>
        <taxon>Sar</taxon>
        <taxon>Stramenopiles</taxon>
        <taxon>Oomycota</taxon>
        <taxon>Peronosporomycetes</taxon>
        <taxon>Peronosporales</taxon>
        <taxon>Peronosporaceae</taxon>
        <taxon>Phytophthora</taxon>
    </lineage>
</organism>
<dbReference type="AlphaFoldDB" id="H3G6Q0"/>
<reference evidence="3" key="1">
    <citation type="journal article" date="2006" name="Science">
        <title>Phytophthora genome sequences uncover evolutionary origins and mechanisms of pathogenesis.</title>
        <authorList>
            <person name="Tyler B.M."/>
            <person name="Tripathy S."/>
            <person name="Zhang X."/>
            <person name="Dehal P."/>
            <person name="Jiang R.H."/>
            <person name="Aerts A."/>
            <person name="Arredondo F.D."/>
            <person name="Baxter L."/>
            <person name="Bensasson D."/>
            <person name="Beynon J.L."/>
            <person name="Chapman J."/>
            <person name="Damasceno C.M."/>
            <person name="Dorrance A.E."/>
            <person name="Dou D."/>
            <person name="Dickerman A.W."/>
            <person name="Dubchak I.L."/>
            <person name="Garbelotto M."/>
            <person name="Gijzen M."/>
            <person name="Gordon S.G."/>
            <person name="Govers F."/>
            <person name="Grunwald N.J."/>
            <person name="Huang W."/>
            <person name="Ivors K.L."/>
            <person name="Jones R.W."/>
            <person name="Kamoun S."/>
            <person name="Krampis K."/>
            <person name="Lamour K.H."/>
            <person name="Lee M.K."/>
            <person name="McDonald W.H."/>
            <person name="Medina M."/>
            <person name="Meijer H.J."/>
            <person name="Nordberg E.K."/>
            <person name="Maclean D.J."/>
            <person name="Ospina-Giraldo M.D."/>
            <person name="Morris P.F."/>
            <person name="Phuntumart V."/>
            <person name="Putnam N.H."/>
            <person name="Rash S."/>
            <person name="Rose J.K."/>
            <person name="Sakihama Y."/>
            <person name="Salamov A.A."/>
            <person name="Savidor A."/>
            <person name="Scheuring C.F."/>
            <person name="Smith B.M."/>
            <person name="Sobral B.W."/>
            <person name="Terry A."/>
            <person name="Torto-Alalibo T.A."/>
            <person name="Win J."/>
            <person name="Xu Z."/>
            <person name="Zhang H."/>
            <person name="Grigoriev I.V."/>
            <person name="Rokhsar D.S."/>
            <person name="Boore J.L."/>
        </authorList>
    </citation>
    <scope>NUCLEOTIDE SEQUENCE [LARGE SCALE GENOMIC DNA]</scope>
    <source>
        <strain evidence="3">Pr102</strain>
    </source>
</reference>
<dbReference type="EnsemblProtists" id="Phyra47219">
    <property type="protein sequence ID" value="Phyra47219"/>
    <property type="gene ID" value="Phyra47219"/>
</dbReference>
<dbReference type="InterPro" id="IPR013103">
    <property type="entry name" value="RVT_2"/>
</dbReference>
<evidence type="ECO:0000259" key="1">
    <source>
        <dbReference type="Pfam" id="PF07727"/>
    </source>
</evidence>